<organism evidence="5">
    <name type="scientific">Schistocephalus solidus</name>
    <name type="common">Tapeworm</name>
    <dbReference type="NCBI Taxonomy" id="70667"/>
    <lineage>
        <taxon>Eukaryota</taxon>
        <taxon>Metazoa</taxon>
        <taxon>Spiralia</taxon>
        <taxon>Lophotrochozoa</taxon>
        <taxon>Platyhelminthes</taxon>
        <taxon>Cestoda</taxon>
        <taxon>Eucestoda</taxon>
        <taxon>Diphyllobothriidea</taxon>
        <taxon>Diphyllobothriidae</taxon>
        <taxon>Schistocephalus</taxon>
    </lineage>
</organism>
<gene>
    <name evidence="3" type="ORF">SSLN_LOCUS2990</name>
</gene>
<sequence length="224" mass="24472">MPRPCQHGRAVNASFARESARLDIFGRNAPAIRQFQLLQTTSLYSSPVSPTTAATPAFGFTTSITTASDGDSLLNCPQCDRTFTSRIGLDGHLRIHPEITLSSALIVLVHSLIAWPHAFGHMRIHDSEIHRNADISDTLCTSSTPAILTAIAIPSTTSDNHPAHPDFSCQHRTQNLNSRISLAGQLQIHRTEASKPVPGAPTYSRRARLHCPHCSRTFKHNMGL</sequence>
<dbReference type="PROSITE" id="PS50157">
    <property type="entry name" value="ZINC_FINGER_C2H2_2"/>
    <property type="match status" value="1"/>
</dbReference>
<proteinExistence type="predicted"/>
<evidence type="ECO:0000313" key="4">
    <source>
        <dbReference type="Proteomes" id="UP000275846"/>
    </source>
</evidence>
<dbReference type="AlphaFoldDB" id="A0A183SFJ2"/>
<dbReference type="GO" id="GO:0008270">
    <property type="term" value="F:zinc ion binding"/>
    <property type="evidence" value="ECO:0007669"/>
    <property type="project" value="UniProtKB-KW"/>
</dbReference>
<dbReference type="PROSITE" id="PS00028">
    <property type="entry name" value="ZINC_FINGER_C2H2_1"/>
    <property type="match status" value="1"/>
</dbReference>
<accession>A0A183SFJ2</accession>
<evidence type="ECO:0000313" key="3">
    <source>
        <dbReference type="EMBL" id="VDL89375.1"/>
    </source>
</evidence>
<dbReference type="SMART" id="SM00355">
    <property type="entry name" value="ZnF_C2H2"/>
    <property type="match status" value="1"/>
</dbReference>
<dbReference type="Proteomes" id="UP000275846">
    <property type="component" value="Unassembled WGS sequence"/>
</dbReference>
<evidence type="ECO:0000256" key="1">
    <source>
        <dbReference type="PROSITE-ProRule" id="PRU00042"/>
    </source>
</evidence>
<protein>
    <submittedName>
        <fullName evidence="5">C2H2-type domain-containing protein</fullName>
    </submittedName>
</protein>
<reference evidence="3 4" key="2">
    <citation type="submission" date="2018-11" db="EMBL/GenBank/DDBJ databases">
        <authorList>
            <consortium name="Pathogen Informatics"/>
        </authorList>
    </citation>
    <scope>NUCLEOTIDE SEQUENCE [LARGE SCALE GENOMIC DNA]</scope>
    <source>
        <strain evidence="3 4">NST_G2</strain>
    </source>
</reference>
<dbReference type="WBParaSite" id="SSLN_0000309001-mRNA-1">
    <property type="protein sequence ID" value="SSLN_0000309001-mRNA-1"/>
    <property type="gene ID" value="SSLN_0000309001"/>
</dbReference>
<dbReference type="InterPro" id="IPR013087">
    <property type="entry name" value="Znf_C2H2_type"/>
</dbReference>
<reference evidence="5" key="1">
    <citation type="submission" date="2016-06" db="UniProtKB">
        <authorList>
            <consortium name="WormBaseParasite"/>
        </authorList>
    </citation>
    <scope>IDENTIFICATION</scope>
</reference>
<keyword evidence="1" id="KW-0863">Zinc-finger</keyword>
<keyword evidence="1" id="KW-0862">Zinc</keyword>
<dbReference type="OrthoDB" id="8117402at2759"/>
<dbReference type="EMBL" id="UYSU01032396">
    <property type="protein sequence ID" value="VDL89375.1"/>
    <property type="molecule type" value="Genomic_DNA"/>
</dbReference>
<name>A0A183SFJ2_SCHSO</name>
<feature type="domain" description="C2H2-type" evidence="2">
    <location>
        <begin position="74"/>
        <end position="96"/>
    </location>
</feature>
<dbReference type="Gene3D" id="3.30.160.60">
    <property type="entry name" value="Classic Zinc Finger"/>
    <property type="match status" value="1"/>
</dbReference>
<evidence type="ECO:0000259" key="2">
    <source>
        <dbReference type="PROSITE" id="PS50157"/>
    </source>
</evidence>
<keyword evidence="4" id="KW-1185">Reference proteome</keyword>
<keyword evidence="1" id="KW-0479">Metal-binding</keyword>
<evidence type="ECO:0000313" key="5">
    <source>
        <dbReference type="WBParaSite" id="SSLN_0000309001-mRNA-1"/>
    </source>
</evidence>